<protein>
    <submittedName>
        <fullName evidence="2">Uncharacterized protein</fullName>
    </submittedName>
</protein>
<feature type="region of interest" description="Disordered" evidence="1">
    <location>
        <begin position="1"/>
        <end position="25"/>
    </location>
</feature>
<dbReference type="EMBL" id="CP151503">
    <property type="protein sequence ID" value="WZN60414.1"/>
    <property type="molecule type" value="Genomic_DNA"/>
</dbReference>
<sequence>MGSQATASSAQQWLPHHRARTRGPSGTCGMPCWTRSGECRTSTATGRGSRNGALQRKNWTLCFRSSTSMRRLEAELWPTSWSVGCCPKRATTTSTGRSATLCSRSSSGASGWTPPLGSPSRQRSWRSITRRPSPACFQRAGSAEALGPAKAAEARGSSSSTPSPGWAGTRSNWPGAPKSPASWPARFRPSSARWAGPTPSSTASSASSTSFAATASILPSEGGNRATGRRFGPRLTPYSYLLLGAAPPHLPRGGAQWIRHFPGLPVSTAELVRRALGVARACVLYLPKQSYGLVGEIMKEAGVGAEDFLVEKNYVYVSFEDKPRQKQFVAITVYAFR</sequence>
<name>A0AAX4P3B7_9CHLO</name>
<evidence type="ECO:0000313" key="3">
    <source>
        <dbReference type="Proteomes" id="UP001472866"/>
    </source>
</evidence>
<feature type="compositionally biased region" description="Low complexity" evidence="1">
    <location>
        <begin position="140"/>
        <end position="151"/>
    </location>
</feature>
<feature type="compositionally biased region" description="Polar residues" evidence="1">
    <location>
        <begin position="1"/>
        <end position="12"/>
    </location>
</feature>
<feature type="region of interest" description="Disordered" evidence="1">
    <location>
        <begin position="90"/>
        <end position="207"/>
    </location>
</feature>
<accession>A0AAX4P3B7</accession>
<organism evidence="2 3">
    <name type="scientific">Chloropicon roscoffensis</name>
    <dbReference type="NCBI Taxonomy" id="1461544"/>
    <lineage>
        <taxon>Eukaryota</taxon>
        <taxon>Viridiplantae</taxon>
        <taxon>Chlorophyta</taxon>
        <taxon>Chloropicophyceae</taxon>
        <taxon>Chloropicales</taxon>
        <taxon>Chloropicaceae</taxon>
        <taxon>Chloropicon</taxon>
    </lineage>
</organism>
<dbReference type="AlphaFoldDB" id="A0AAX4P3B7"/>
<evidence type="ECO:0000313" key="2">
    <source>
        <dbReference type="EMBL" id="WZN60414.1"/>
    </source>
</evidence>
<gene>
    <name evidence="2" type="ORF">HKI87_03g19430</name>
</gene>
<feature type="compositionally biased region" description="Low complexity" evidence="1">
    <location>
        <begin position="90"/>
        <end position="100"/>
    </location>
</feature>
<keyword evidence="3" id="KW-1185">Reference proteome</keyword>
<evidence type="ECO:0000256" key="1">
    <source>
        <dbReference type="SAM" id="MobiDB-lite"/>
    </source>
</evidence>
<dbReference type="Proteomes" id="UP001472866">
    <property type="component" value="Chromosome 03"/>
</dbReference>
<proteinExistence type="predicted"/>
<feature type="compositionally biased region" description="Polar residues" evidence="1">
    <location>
        <begin position="101"/>
        <end position="110"/>
    </location>
</feature>
<reference evidence="2 3" key="1">
    <citation type="submission" date="2024-03" db="EMBL/GenBank/DDBJ databases">
        <title>Complete genome sequence of the green alga Chloropicon roscoffensis RCC1871.</title>
        <authorList>
            <person name="Lemieux C."/>
            <person name="Pombert J.-F."/>
            <person name="Otis C."/>
            <person name="Turmel M."/>
        </authorList>
    </citation>
    <scope>NUCLEOTIDE SEQUENCE [LARGE SCALE GENOMIC DNA]</scope>
    <source>
        <strain evidence="2 3">RCC1871</strain>
    </source>
</reference>